<dbReference type="RefSeq" id="WP_148919714.1">
    <property type="nucleotide sequence ID" value="NZ_VTAV01000009.1"/>
</dbReference>
<keyword evidence="2" id="KW-0378">Hydrolase</keyword>
<dbReference type="Gene3D" id="3.40.470.10">
    <property type="entry name" value="Uracil-DNA glycosylase-like domain"/>
    <property type="match status" value="1"/>
</dbReference>
<dbReference type="EC" id="3.2.2.15" evidence="2"/>
<dbReference type="InterPro" id="IPR005122">
    <property type="entry name" value="Uracil-DNA_glycosylase-like"/>
</dbReference>
<feature type="domain" description="Uracil-DNA glycosylase-like" evidence="1">
    <location>
        <begin position="7"/>
        <end position="158"/>
    </location>
</feature>
<gene>
    <name evidence="2" type="ORF">FXV77_13240</name>
</gene>
<protein>
    <submittedName>
        <fullName evidence="2">DNA-deoxyinosine glycosylase</fullName>
        <ecNumber evidence="2">3.2.2.15</ecNumber>
    </submittedName>
</protein>
<proteinExistence type="predicted"/>
<evidence type="ECO:0000313" key="2">
    <source>
        <dbReference type="EMBL" id="TYR35356.1"/>
    </source>
</evidence>
<comment type="caution">
    <text evidence="2">The sequence shown here is derived from an EMBL/GenBank/DDBJ whole genome shotgun (WGS) entry which is preliminary data.</text>
</comment>
<dbReference type="CDD" id="cd10032">
    <property type="entry name" value="UDG-F6_HDG"/>
    <property type="match status" value="1"/>
</dbReference>
<dbReference type="Proteomes" id="UP000322362">
    <property type="component" value="Unassembled WGS sequence"/>
</dbReference>
<keyword evidence="3" id="KW-1185">Reference proteome</keyword>
<keyword evidence="2" id="KW-0326">Glycosidase</keyword>
<dbReference type="SMART" id="SM00986">
    <property type="entry name" value="UDG"/>
    <property type="match status" value="1"/>
</dbReference>
<name>A0A5D4H3H0_9SPHI</name>
<accession>A0A5D4H3H0</accession>
<evidence type="ECO:0000259" key="1">
    <source>
        <dbReference type="SMART" id="SM00986"/>
    </source>
</evidence>
<dbReference type="GO" id="GO:0033958">
    <property type="term" value="F:DNA-deoxyinosine glycosylase activity"/>
    <property type="evidence" value="ECO:0007669"/>
    <property type="project" value="UniProtKB-EC"/>
</dbReference>
<sequence length="168" mass="19220">MFKKSFAPIIPEKSKLLILGSLPGDKSLQENQYYAHPQNRFWKTLALLLSAPLPMDYRSRVALLHQYHIAVWDVCEAAIRKGSMDTDILEESPNKIDQLLRDNPDIRVVCFNGQKAQKLFDKYFKRTADIQYITLPSTSPANASFNQERLLGAWDIVREMAGIFSGIF</sequence>
<evidence type="ECO:0000313" key="3">
    <source>
        <dbReference type="Proteomes" id="UP000322362"/>
    </source>
</evidence>
<dbReference type="SUPFAM" id="SSF52141">
    <property type="entry name" value="Uracil-DNA glycosylase-like"/>
    <property type="match status" value="1"/>
</dbReference>
<dbReference type="InterPro" id="IPR026353">
    <property type="entry name" value="Hypoxan-DNA_Glyclase"/>
</dbReference>
<dbReference type="AlphaFoldDB" id="A0A5D4H3H0"/>
<dbReference type="InterPro" id="IPR036895">
    <property type="entry name" value="Uracil-DNA_glycosylase-like_sf"/>
</dbReference>
<dbReference type="NCBIfam" id="TIGR04274">
    <property type="entry name" value="hypoxanDNAglyco"/>
    <property type="match status" value="1"/>
</dbReference>
<dbReference type="EMBL" id="VTAV01000009">
    <property type="protein sequence ID" value="TYR35356.1"/>
    <property type="molecule type" value="Genomic_DNA"/>
</dbReference>
<dbReference type="SMART" id="SM00987">
    <property type="entry name" value="UreE_C"/>
    <property type="match status" value="1"/>
</dbReference>
<reference evidence="2 3" key="1">
    <citation type="submission" date="2019-08" db="EMBL/GenBank/DDBJ databases">
        <title>Phlebobacter frassis gen. nov. sp. nov., a new member of family Sphingobacteriaceae isolated from sand fly rearing media.</title>
        <authorList>
            <person name="Kakumanu M.L."/>
            <person name="Marayati B.F."/>
            <person name="Wada-Katsumata A."/>
            <person name="Wasserberg G."/>
            <person name="Schal C."/>
            <person name="Apperson C.S."/>
            <person name="Ponnusamy L."/>
        </authorList>
    </citation>
    <scope>NUCLEOTIDE SEQUENCE [LARGE SCALE GENOMIC DNA]</scope>
    <source>
        <strain evidence="2 3">SSI9</strain>
    </source>
</reference>
<dbReference type="Pfam" id="PF03167">
    <property type="entry name" value="UDG"/>
    <property type="match status" value="1"/>
</dbReference>
<organism evidence="2 3">
    <name type="scientific">Sphingobacterium phlebotomi</name>
    <dbReference type="NCBI Taxonomy" id="2605433"/>
    <lineage>
        <taxon>Bacteria</taxon>
        <taxon>Pseudomonadati</taxon>
        <taxon>Bacteroidota</taxon>
        <taxon>Sphingobacteriia</taxon>
        <taxon>Sphingobacteriales</taxon>
        <taxon>Sphingobacteriaceae</taxon>
        <taxon>Sphingobacterium</taxon>
    </lineage>
</organism>